<organism evidence="2 3">
    <name type="scientific">Halocaridina rubra</name>
    <name type="common">Hawaiian red shrimp</name>
    <dbReference type="NCBI Taxonomy" id="373956"/>
    <lineage>
        <taxon>Eukaryota</taxon>
        <taxon>Metazoa</taxon>
        <taxon>Ecdysozoa</taxon>
        <taxon>Arthropoda</taxon>
        <taxon>Crustacea</taxon>
        <taxon>Multicrustacea</taxon>
        <taxon>Malacostraca</taxon>
        <taxon>Eumalacostraca</taxon>
        <taxon>Eucarida</taxon>
        <taxon>Decapoda</taxon>
        <taxon>Pleocyemata</taxon>
        <taxon>Caridea</taxon>
        <taxon>Atyoidea</taxon>
        <taxon>Atyidae</taxon>
        <taxon>Halocaridina</taxon>
    </lineage>
</organism>
<feature type="compositionally biased region" description="Low complexity" evidence="1">
    <location>
        <begin position="332"/>
        <end position="365"/>
    </location>
</feature>
<feature type="compositionally biased region" description="Polar residues" evidence="1">
    <location>
        <begin position="135"/>
        <end position="144"/>
    </location>
</feature>
<feature type="compositionally biased region" description="Basic and acidic residues" evidence="1">
    <location>
        <begin position="382"/>
        <end position="397"/>
    </location>
</feature>
<dbReference type="PANTHER" id="PTHR24330">
    <property type="entry name" value="HOMEOBOX PROTEIN BARH-LIKE"/>
    <property type="match status" value="1"/>
</dbReference>
<feature type="region of interest" description="Disordered" evidence="1">
    <location>
        <begin position="34"/>
        <end position="58"/>
    </location>
</feature>
<proteinExistence type="predicted"/>
<sequence length="397" mass="44033">MAQINQSMLGVVLMVSITCRGEDALEKLQKQIEAFSPDSSPSSSSSSSSSFSPSSVKSSAPVARAPEVEAPSLLGNHLASNLAKLISNALKLQAKPLLDARKEVQSQKEDGAGEIVDENSMENNSTSETHTNSTVRYASTNSSLSEKEGGSSIEFVPASSEQFGELGPGSKLMEYLPNFSQLSIEANGLASVAGAGAVGLMALAAIFAVPVAPVILRRAGTKGWAGFPSWSDLFSWWTSPDPVAEAWADKNQYLYEHDHDYADGAYYTNGQYYSYDSSVSSSDPQKIYYTDGHIQYVLPEPTHSAESIDHSSEKLFQASVNYPDQEQRHSQHQYQQQQQEYLQQQQQEYLQQQQQEYLQQQQQQQQHHEEEQVVYETQSFPDFRRVQRPEKVDGHEL</sequence>
<comment type="caution">
    <text evidence="2">The sequence shown here is derived from an EMBL/GenBank/DDBJ whole genome shotgun (WGS) entry which is preliminary data.</text>
</comment>
<dbReference type="AlphaFoldDB" id="A0AAN9A6Z4"/>
<name>A0AAN9A6Z4_HALRR</name>
<reference evidence="2 3" key="1">
    <citation type="submission" date="2023-11" db="EMBL/GenBank/DDBJ databases">
        <title>Halocaridina rubra genome assembly.</title>
        <authorList>
            <person name="Smith C."/>
        </authorList>
    </citation>
    <scope>NUCLEOTIDE SEQUENCE [LARGE SCALE GENOMIC DNA]</scope>
    <source>
        <strain evidence="2">EP-1</strain>
        <tissue evidence="2">Whole</tissue>
    </source>
</reference>
<gene>
    <name evidence="2" type="ORF">SK128_011538</name>
</gene>
<dbReference type="InterPro" id="IPR052145">
    <property type="entry name" value="Mediator/Homeobox_domain"/>
</dbReference>
<evidence type="ECO:0000313" key="3">
    <source>
        <dbReference type="Proteomes" id="UP001381693"/>
    </source>
</evidence>
<feature type="region of interest" description="Disordered" evidence="1">
    <location>
        <begin position="103"/>
        <end position="149"/>
    </location>
</feature>
<protein>
    <submittedName>
        <fullName evidence="2">Uncharacterized protein</fullName>
    </submittedName>
</protein>
<keyword evidence="3" id="KW-1185">Reference proteome</keyword>
<dbReference type="EMBL" id="JAXCGZ010013650">
    <property type="protein sequence ID" value="KAK7072142.1"/>
    <property type="molecule type" value="Genomic_DNA"/>
</dbReference>
<evidence type="ECO:0000256" key="1">
    <source>
        <dbReference type="SAM" id="MobiDB-lite"/>
    </source>
</evidence>
<dbReference type="Proteomes" id="UP001381693">
    <property type="component" value="Unassembled WGS sequence"/>
</dbReference>
<evidence type="ECO:0000313" key="2">
    <source>
        <dbReference type="EMBL" id="KAK7072142.1"/>
    </source>
</evidence>
<feature type="region of interest" description="Disordered" evidence="1">
    <location>
        <begin position="324"/>
        <end position="397"/>
    </location>
</feature>
<accession>A0AAN9A6Z4</accession>
<feature type="compositionally biased region" description="Low complexity" evidence="1">
    <location>
        <begin position="36"/>
        <end position="58"/>
    </location>
</feature>
<feature type="non-terminal residue" evidence="2">
    <location>
        <position position="397"/>
    </location>
</feature>
<feature type="compositionally biased region" description="Low complexity" evidence="1">
    <location>
        <begin position="121"/>
        <end position="134"/>
    </location>
</feature>